<dbReference type="EMBL" id="CP110421">
    <property type="protein sequence ID" value="WAQ81319.1"/>
    <property type="molecule type" value="Genomic_DNA"/>
</dbReference>
<evidence type="ECO:0008006" key="5">
    <source>
        <dbReference type="Google" id="ProtNLM"/>
    </source>
</evidence>
<dbReference type="PANTHER" id="PTHR23524">
    <property type="entry name" value="TRANSPORTER, PUTATIVE (AFU_ORTHOLOGUE AFUA_8G04850)-RELATED"/>
    <property type="match status" value="1"/>
</dbReference>
<feature type="transmembrane region" description="Helical" evidence="2">
    <location>
        <begin position="524"/>
        <end position="544"/>
    </location>
</feature>
<gene>
    <name evidence="3" type="ORF">PtA15_1A659</name>
</gene>
<proteinExistence type="predicted"/>
<feature type="transmembrane region" description="Helical" evidence="2">
    <location>
        <begin position="90"/>
        <end position="107"/>
    </location>
</feature>
<feature type="compositionally biased region" description="Polar residues" evidence="1">
    <location>
        <begin position="15"/>
        <end position="25"/>
    </location>
</feature>
<name>A0ABY7C8J7_9BASI</name>
<dbReference type="SUPFAM" id="SSF103473">
    <property type="entry name" value="MFS general substrate transporter"/>
    <property type="match status" value="2"/>
</dbReference>
<evidence type="ECO:0000313" key="4">
    <source>
        <dbReference type="Proteomes" id="UP001164743"/>
    </source>
</evidence>
<feature type="compositionally biased region" description="Basic and acidic residues" evidence="1">
    <location>
        <begin position="1"/>
        <end position="11"/>
    </location>
</feature>
<feature type="transmembrane region" description="Helical" evidence="2">
    <location>
        <begin position="141"/>
        <end position="166"/>
    </location>
</feature>
<evidence type="ECO:0000313" key="3">
    <source>
        <dbReference type="EMBL" id="WAQ81319.1"/>
    </source>
</evidence>
<feature type="transmembrane region" description="Helical" evidence="2">
    <location>
        <begin position="114"/>
        <end position="135"/>
    </location>
</feature>
<dbReference type="GeneID" id="77806604"/>
<feature type="transmembrane region" description="Helical" evidence="2">
    <location>
        <begin position="405"/>
        <end position="423"/>
    </location>
</feature>
<reference evidence="3" key="1">
    <citation type="submission" date="2022-10" db="EMBL/GenBank/DDBJ databases">
        <title>Puccinia triticina Genome sequencing and assembly.</title>
        <authorList>
            <person name="Li C."/>
        </authorList>
    </citation>
    <scope>NUCLEOTIDE SEQUENCE</scope>
    <source>
        <strain evidence="3">Pt15</strain>
    </source>
</reference>
<dbReference type="RefSeq" id="XP_053016874.1">
    <property type="nucleotide sequence ID" value="XM_053165709.1"/>
</dbReference>
<keyword evidence="2" id="KW-0472">Membrane</keyword>
<dbReference type="InterPro" id="IPR036259">
    <property type="entry name" value="MFS_trans_sf"/>
</dbReference>
<evidence type="ECO:0000256" key="2">
    <source>
        <dbReference type="SAM" id="Phobius"/>
    </source>
</evidence>
<protein>
    <recommendedName>
        <fullName evidence="5">Major facilitator superfamily (MFS) profile domain-containing protein</fullName>
    </recommendedName>
</protein>
<feature type="transmembrane region" description="Helical" evidence="2">
    <location>
        <begin position="318"/>
        <end position="338"/>
    </location>
</feature>
<keyword evidence="4" id="KW-1185">Reference proteome</keyword>
<feature type="transmembrane region" description="Helical" evidence="2">
    <location>
        <begin position="370"/>
        <end position="393"/>
    </location>
</feature>
<evidence type="ECO:0000256" key="1">
    <source>
        <dbReference type="SAM" id="MobiDB-lite"/>
    </source>
</evidence>
<feature type="region of interest" description="Disordered" evidence="1">
    <location>
        <begin position="1"/>
        <end position="30"/>
    </location>
</feature>
<feature type="transmembrane region" description="Helical" evidence="2">
    <location>
        <begin position="495"/>
        <end position="518"/>
    </location>
</feature>
<feature type="transmembrane region" description="Helical" evidence="2">
    <location>
        <begin position="256"/>
        <end position="277"/>
    </location>
</feature>
<dbReference type="Gene3D" id="1.20.1250.20">
    <property type="entry name" value="MFS general substrate transporter like domains"/>
    <property type="match status" value="2"/>
</dbReference>
<sequence length="549" mass="58725">MRPAEDPRDLAGHQPTRSPAMTPSPGTRREDSKLFRSLGLAQDVKPLNVLAYLASSFVSVSSLVFISASTSFVLTAVIHLPADRIGRTNGALILLDELVALPAVLVWGRLADIYGYRTVTVIGHLAVAISLSIYIQSRFEYQLFLCRVILSIGFAALTTMLSTILASMTAARLPPPIPAACEESANSADERGNLISRIKKRSLIVSQRSSRLSGLIGFTSGLGALFGVFFLLRLPSYFASWSHSPVREALESGVRASFYVASTIAFLTSILMVFGLCRRGENVWPIKIPSSNPSTHWKTSIQALTLGFKLIKQHRHLIVAYAAGFAARATTIGVTGYIPVFVNQYYISTGQCQLDRPDAPADEVKKGCHAAFALASALTGTVQLSALLLSPVVGWMASVYPQPRILAVSNILSALGFLAFGLLPRPNYFLVWPTCILLGLSQITGIVVSLSLCASCRWQIFHSESAIARQSESTPLIPHPLPSDRPPPLQDISGAIAGVYSLAGGLGILLGSFGGILSDWSPRAPFFLTGGIASLAGLVCILAGHPVDI</sequence>
<dbReference type="CDD" id="cd06174">
    <property type="entry name" value="MFS"/>
    <property type="match status" value="1"/>
</dbReference>
<feature type="transmembrane region" description="Helical" evidence="2">
    <location>
        <begin position="429"/>
        <end position="453"/>
    </location>
</feature>
<accession>A0ABY7C8J7</accession>
<feature type="transmembrane region" description="Helical" evidence="2">
    <location>
        <begin position="215"/>
        <end position="236"/>
    </location>
</feature>
<keyword evidence="2" id="KW-1133">Transmembrane helix</keyword>
<feature type="transmembrane region" description="Helical" evidence="2">
    <location>
        <begin position="49"/>
        <end position="78"/>
    </location>
</feature>
<organism evidence="3 4">
    <name type="scientific">Puccinia triticina</name>
    <dbReference type="NCBI Taxonomy" id="208348"/>
    <lineage>
        <taxon>Eukaryota</taxon>
        <taxon>Fungi</taxon>
        <taxon>Dikarya</taxon>
        <taxon>Basidiomycota</taxon>
        <taxon>Pucciniomycotina</taxon>
        <taxon>Pucciniomycetes</taxon>
        <taxon>Pucciniales</taxon>
        <taxon>Pucciniaceae</taxon>
        <taxon>Puccinia</taxon>
    </lineage>
</organism>
<dbReference type="Proteomes" id="UP001164743">
    <property type="component" value="Chromosome 1A"/>
</dbReference>
<dbReference type="PANTHER" id="PTHR23524:SF1">
    <property type="entry name" value="MRH DOMAIN-CONTAINING PROTEIN-RELATED"/>
    <property type="match status" value="1"/>
</dbReference>
<keyword evidence="2" id="KW-0812">Transmembrane</keyword>